<dbReference type="GO" id="GO:0003677">
    <property type="term" value="F:DNA binding"/>
    <property type="evidence" value="ECO:0007669"/>
    <property type="project" value="InterPro"/>
</dbReference>
<dbReference type="SUPFAM" id="SSF47413">
    <property type="entry name" value="lambda repressor-like DNA-binding domains"/>
    <property type="match status" value="1"/>
</dbReference>
<dbReference type="PROSITE" id="PS50943">
    <property type="entry name" value="HTH_CROC1"/>
    <property type="match status" value="1"/>
</dbReference>
<evidence type="ECO:0000313" key="2">
    <source>
        <dbReference type="EMBL" id="SHF57400.1"/>
    </source>
</evidence>
<organism evidence="2 3">
    <name type="scientific">Chryseobacterium arachidis</name>
    <dbReference type="NCBI Taxonomy" id="1416778"/>
    <lineage>
        <taxon>Bacteria</taxon>
        <taxon>Pseudomonadati</taxon>
        <taxon>Bacteroidota</taxon>
        <taxon>Flavobacteriia</taxon>
        <taxon>Flavobacteriales</taxon>
        <taxon>Weeksellaceae</taxon>
        <taxon>Chryseobacterium group</taxon>
        <taxon>Chryseobacterium</taxon>
    </lineage>
</organism>
<gene>
    <name evidence="2" type="ORF">SAMN05443633_10530</name>
</gene>
<evidence type="ECO:0000259" key="1">
    <source>
        <dbReference type="PROSITE" id="PS50943"/>
    </source>
</evidence>
<evidence type="ECO:0000313" key="3">
    <source>
        <dbReference type="Proteomes" id="UP000184518"/>
    </source>
</evidence>
<keyword evidence="3" id="KW-1185">Reference proteome</keyword>
<protein>
    <submittedName>
        <fullName evidence="2">Helix-turn-helix</fullName>
    </submittedName>
</protein>
<feature type="domain" description="HTH cro/C1-type" evidence="1">
    <location>
        <begin position="2"/>
        <end position="48"/>
    </location>
</feature>
<name>A0A1M5CRL9_9FLAO</name>
<dbReference type="AlphaFoldDB" id="A0A1M5CRL9"/>
<dbReference type="Proteomes" id="UP000184518">
    <property type="component" value="Unassembled WGS sequence"/>
</dbReference>
<dbReference type="STRING" id="1416778.SAMN05443633_10530"/>
<dbReference type="InterPro" id="IPR001387">
    <property type="entry name" value="Cro/C1-type_HTH"/>
</dbReference>
<dbReference type="CDD" id="cd00093">
    <property type="entry name" value="HTH_XRE"/>
    <property type="match status" value="1"/>
</dbReference>
<dbReference type="InterPro" id="IPR010982">
    <property type="entry name" value="Lambda_DNA-bd_dom_sf"/>
</dbReference>
<proteinExistence type="predicted"/>
<dbReference type="EMBL" id="FQUT01000005">
    <property type="protein sequence ID" value="SHF57400.1"/>
    <property type="molecule type" value="Genomic_DNA"/>
</dbReference>
<reference evidence="3" key="1">
    <citation type="submission" date="2016-11" db="EMBL/GenBank/DDBJ databases">
        <authorList>
            <person name="Varghese N."/>
            <person name="Submissions S."/>
        </authorList>
    </citation>
    <scope>NUCLEOTIDE SEQUENCE [LARGE SCALE GENOMIC DNA]</scope>
    <source>
        <strain evidence="3">DSM 27619</strain>
    </source>
</reference>
<accession>A0A1M5CRL9</accession>
<dbReference type="Pfam" id="PF01381">
    <property type="entry name" value="HTH_3"/>
    <property type="match status" value="1"/>
</dbReference>
<dbReference type="Gene3D" id="1.10.260.40">
    <property type="entry name" value="lambda repressor-like DNA-binding domains"/>
    <property type="match status" value="1"/>
</dbReference>
<sequence length="97" mass="11434">MGLTQEQMASVICKDVSAYCRKENGQVKLTIEEWLKMSKFLNVSLDSIYESEFRINLFKETTSDNSVDNLNIYISIKYIKNLLHENEFLKKKIRAYE</sequence>